<name>A0A370HBC4_9NOCA</name>
<dbReference type="InterPro" id="IPR058333">
    <property type="entry name" value="DUF8020"/>
</dbReference>
<feature type="signal peptide" evidence="1">
    <location>
        <begin position="1"/>
        <end position="27"/>
    </location>
</feature>
<gene>
    <name evidence="3" type="ORF">DFR68_102203</name>
</gene>
<keyword evidence="4" id="KW-1185">Reference proteome</keyword>
<evidence type="ECO:0000313" key="3">
    <source>
        <dbReference type="EMBL" id="RDI54080.1"/>
    </source>
</evidence>
<feature type="domain" description="DUF8020" evidence="2">
    <location>
        <begin position="49"/>
        <end position="123"/>
    </location>
</feature>
<organism evidence="3 4">
    <name type="scientific">Nocardia mexicana</name>
    <dbReference type="NCBI Taxonomy" id="279262"/>
    <lineage>
        <taxon>Bacteria</taxon>
        <taxon>Bacillati</taxon>
        <taxon>Actinomycetota</taxon>
        <taxon>Actinomycetes</taxon>
        <taxon>Mycobacteriales</taxon>
        <taxon>Nocardiaceae</taxon>
        <taxon>Nocardia</taxon>
    </lineage>
</organism>
<protein>
    <recommendedName>
        <fullName evidence="2">DUF8020 domain-containing protein</fullName>
    </recommendedName>
</protein>
<dbReference type="Pfam" id="PF26059">
    <property type="entry name" value="DUF8020"/>
    <property type="match status" value="1"/>
</dbReference>
<dbReference type="Proteomes" id="UP000255355">
    <property type="component" value="Unassembled WGS sequence"/>
</dbReference>
<comment type="caution">
    <text evidence="3">The sequence shown here is derived from an EMBL/GenBank/DDBJ whole genome shotgun (WGS) entry which is preliminary data.</text>
</comment>
<proteinExistence type="predicted"/>
<dbReference type="AlphaFoldDB" id="A0A370HBC4"/>
<evidence type="ECO:0000259" key="2">
    <source>
        <dbReference type="Pfam" id="PF26059"/>
    </source>
</evidence>
<keyword evidence="1" id="KW-0732">Signal</keyword>
<sequence>MEVGKIMRANRIAATALLAIGVTGVTAGAVQAEPAPAAEVGISGVEHGIGYVTAAAPGDSGVTTTVDAGGFALTPDGQSVTLTDAVGNQVVTLPLTVQAAGGTVGLTPRIDAAGRTLTLSPQAAAPQVAQHIDEAETLARKQHNAVVGALVGAGIGAVIGFFLGGVGALITVPVGAGIGALIGFSTP</sequence>
<dbReference type="EMBL" id="QQAZ01000002">
    <property type="protein sequence ID" value="RDI54080.1"/>
    <property type="molecule type" value="Genomic_DNA"/>
</dbReference>
<evidence type="ECO:0000256" key="1">
    <source>
        <dbReference type="SAM" id="SignalP"/>
    </source>
</evidence>
<reference evidence="3 4" key="1">
    <citation type="submission" date="2018-07" db="EMBL/GenBank/DDBJ databases">
        <title>Genomic Encyclopedia of Type Strains, Phase IV (KMG-IV): sequencing the most valuable type-strain genomes for metagenomic binning, comparative biology and taxonomic classification.</title>
        <authorList>
            <person name="Goeker M."/>
        </authorList>
    </citation>
    <scope>NUCLEOTIDE SEQUENCE [LARGE SCALE GENOMIC DNA]</scope>
    <source>
        <strain evidence="3 4">DSM 44952</strain>
    </source>
</reference>
<accession>A0A370HBC4</accession>
<evidence type="ECO:0000313" key="4">
    <source>
        <dbReference type="Proteomes" id="UP000255355"/>
    </source>
</evidence>
<feature type="chain" id="PRO_5038666305" description="DUF8020 domain-containing protein" evidence="1">
    <location>
        <begin position="28"/>
        <end position="187"/>
    </location>
</feature>